<evidence type="ECO:0000256" key="10">
    <source>
        <dbReference type="SAM" id="Phobius"/>
    </source>
</evidence>
<feature type="compositionally biased region" description="Basic and acidic residues" evidence="9">
    <location>
        <begin position="351"/>
        <end position="363"/>
    </location>
</feature>
<evidence type="ECO:0000256" key="1">
    <source>
        <dbReference type="ARBA" id="ARBA00004651"/>
    </source>
</evidence>
<feature type="transmembrane region" description="Helical" evidence="10">
    <location>
        <begin position="102"/>
        <end position="123"/>
    </location>
</feature>
<keyword evidence="2" id="KW-1003">Cell membrane</keyword>
<feature type="compositionally biased region" description="Basic and acidic residues" evidence="9">
    <location>
        <begin position="536"/>
        <end position="546"/>
    </location>
</feature>
<feature type="region of interest" description="Disordered" evidence="9">
    <location>
        <begin position="450"/>
        <end position="546"/>
    </location>
</feature>
<dbReference type="RefSeq" id="XP_031570904.1">
    <property type="nucleotide sequence ID" value="XM_031715044.1"/>
</dbReference>
<dbReference type="PRINTS" id="PR00237">
    <property type="entry name" value="GPCRRHODOPSN"/>
</dbReference>
<keyword evidence="8" id="KW-0807">Transducer</keyword>
<feature type="region of interest" description="Disordered" evidence="9">
    <location>
        <begin position="320"/>
        <end position="396"/>
    </location>
</feature>
<dbReference type="CDD" id="cd00637">
    <property type="entry name" value="7tm_classA_rhodopsin-like"/>
    <property type="match status" value="1"/>
</dbReference>
<dbReference type="GO" id="GO:0045202">
    <property type="term" value="C:synapse"/>
    <property type="evidence" value="ECO:0007669"/>
    <property type="project" value="GOC"/>
</dbReference>
<reference evidence="13" key="1">
    <citation type="submission" date="2025-08" db="UniProtKB">
        <authorList>
            <consortium name="RefSeq"/>
        </authorList>
    </citation>
    <scope>IDENTIFICATION</scope>
    <source>
        <tissue evidence="13">Tentacle</tissue>
    </source>
</reference>
<proteinExistence type="predicted"/>
<dbReference type="PROSITE" id="PS50262">
    <property type="entry name" value="G_PROTEIN_RECEP_F1_2"/>
    <property type="match status" value="1"/>
</dbReference>
<dbReference type="PANTHER" id="PTHR24247">
    <property type="entry name" value="5-HYDROXYTRYPTAMINE RECEPTOR"/>
    <property type="match status" value="1"/>
</dbReference>
<feature type="compositionally biased region" description="Polar residues" evidence="9">
    <location>
        <begin position="516"/>
        <end position="533"/>
    </location>
</feature>
<evidence type="ECO:0000256" key="3">
    <source>
        <dbReference type="ARBA" id="ARBA00022692"/>
    </source>
</evidence>
<keyword evidence="3 10" id="KW-0812">Transmembrane</keyword>
<gene>
    <name evidence="13" type="primary">LOC116305186</name>
</gene>
<evidence type="ECO:0000256" key="9">
    <source>
        <dbReference type="SAM" id="MobiDB-lite"/>
    </source>
</evidence>
<dbReference type="PANTHER" id="PTHR24247:SF202">
    <property type="entry name" value="5-HYDROXYTRYPTAMINE RECEPTOR 1"/>
    <property type="match status" value="1"/>
</dbReference>
<dbReference type="SMART" id="SM01381">
    <property type="entry name" value="7TM_GPCR_Srsx"/>
    <property type="match status" value="1"/>
</dbReference>
<evidence type="ECO:0000256" key="2">
    <source>
        <dbReference type="ARBA" id="ARBA00022475"/>
    </source>
</evidence>
<dbReference type="Proteomes" id="UP000515163">
    <property type="component" value="Unplaced"/>
</dbReference>
<keyword evidence="6 10" id="KW-0472">Membrane</keyword>
<feature type="transmembrane region" description="Helical" evidence="10">
    <location>
        <begin position="27"/>
        <end position="53"/>
    </location>
</feature>
<dbReference type="Gene3D" id="1.20.1070.10">
    <property type="entry name" value="Rhodopsin 7-helix transmembrane proteins"/>
    <property type="match status" value="1"/>
</dbReference>
<evidence type="ECO:0000259" key="11">
    <source>
        <dbReference type="PROSITE" id="PS50262"/>
    </source>
</evidence>
<dbReference type="SUPFAM" id="SSF81321">
    <property type="entry name" value="Family A G protein-coupled receptor-like"/>
    <property type="match status" value="1"/>
</dbReference>
<feature type="transmembrane region" description="Helical" evidence="10">
    <location>
        <begin position="144"/>
        <end position="163"/>
    </location>
</feature>
<feature type="transmembrane region" description="Helical" evidence="10">
    <location>
        <begin position="175"/>
        <end position="197"/>
    </location>
</feature>
<dbReference type="GO" id="GO:0030594">
    <property type="term" value="F:neurotransmitter receptor activity"/>
    <property type="evidence" value="ECO:0007669"/>
    <property type="project" value="TreeGrafter"/>
</dbReference>
<dbReference type="InterPro" id="IPR000276">
    <property type="entry name" value="GPCR_Rhodpsn"/>
</dbReference>
<evidence type="ECO:0000256" key="7">
    <source>
        <dbReference type="ARBA" id="ARBA00023170"/>
    </source>
</evidence>
<sequence length="565" mass="64326">METGNSAGNSTFDECDVISLSRSGTTIAVALCYGILIPPIVLGNGLVVISFIINQKLRTATNIFICGLGLSDLLIGLFSVPYWTYISSLEVIMDAYCTPSLYKVYICLDIWTGCASILQLTAIAIERLYFTVAPLRHRRLPRSLYWYMIGIAWFYSIFMAVLQTVQKNWVQGYSLLLLITCFVFPLFIIVAVYLYILKVGRRQAQRKPSTRKRMGSTGGDLKEFNIFITVIVITGVFVIAWAPFFVVTVVASLCGNCISHPEHDFLVQVVKWMHYSSSAINPYIYAYRNEDVRLTFNKILRLVCFCACCSRTRLDKERKSKRNVRLHSIQQGTRKNNDNLDSRGGNMQSKNRKDGQNHPRILDIDELIGHTSSSGTNARRDPRGREWSVVKQTTRSPVIRAQDPAEKNVRFYENNGFVGMERDINRSSKQKGIENEAFHLQEMRTEFNVEEQRNKRFCSSHNKENKRQPRVSGKSTNQNTAKKSGIAHLNHNDVTSGVSTNQKRFRKSRDADTTRNVRIGNNETSQKSTNQLQVYRPRDKKQSRSVDVDHINACNGEISDDVSYV</sequence>
<dbReference type="GeneID" id="116305186"/>
<keyword evidence="7" id="KW-0675">Receptor</keyword>
<evidence type="ECO:0000256" key="5">
    <source>
        <dbReference type="ARBA" id="ARBA00023040"/>
    </source>
</evidence>
<dbReference type="FunCoup" id="A0A6P8IV29">
    <property type="interactions" value="564"/>
</dbReference>
<organism evidence="12 13">
    <name type="scientific">Actinia tenebrosa</name>
    <name type="common">Australian red waratah sea anemone</name>
    <dbReference type="NCBI Taxonomy" id="6105"/>
    <lineage>
        <taxon>Eukaryota</taxon>
        <taxon>Metazoa</taxon>
        <taxon>Cnidaria</taxon>
        <taxon>Anthozoa</taxon>
        <taxon>Hexacorallia</taxon>
        <taxon>Actiniaria</taxon>
        <taxon>Actiniidae</taxon>
        <taxon>Actinia</taxon>
    </lineage>
</organism>
<feature type="transmembrane region" description="Helical" evidence="10">
    <location>
        <begin position="60"/>
        <end position="82"/>
    </location>
</feature>
<evidence type="ECO:0000313" key="12">
    <source>
        <dbReference type="Proteomes" id="UP000515163"/>
    </source>
</evidence>
<feature type="compositionally biased region" description="Polar residues" evidence="9">
    <location>
        <begin position="473"/>
        <end position="482"/>
    </location>
</feature>
<evidence type="ECO:0000313" key="13">
    <source>
        <dbReference type="RefSeq" id="XP_031570904.1"/>
    </source>
</evidence>
<evidence type="ECO:0000256" key="4">
    <source>
        <dbReference type="ARBA" id="ARBA00022989"/>
    </source>
</evidence>
<evidence type="ECO:0000256" key="8">
    <source>
        <dbReference type="ARBA" id="ARBA00023224"/>
    </source>
</evidence>
<keyword evidence="5" id="KW-0297">G-protein coupled receptor</keyword>
<accession>A0A6P8IV29</accession>
<protein>
    <submittedName>
        <fullName evidence="13">Histamine H2 receptor-like</fullName>
    </submittedName>
</protein>
<dbReference type="GO" id="GO:0030425">
    <property type="term" value="C:dendrite"/>
    <property type="evidence" value="ECO:0007669"/>
    <property type="project" value="TreeGrafter"/>
</dbReference>
<name>A0A6P8IV29_ACTTE</name>
<dbReference type="GO" id="GO:0005886">
    <property type="term" value="C:plasma membrane"/>
    <property type="evidence" value="ECO:0007669"/>
    <property type="project" value="UniProtKB-SubCell"/>
</dbReference>
<evidence type="ECO:0000256" key="6">
    <source>
        <dbReference type="ARBA" id="ARBA00023136"/>
    </source>
</evidence>
<dbReference type="AlphaFoldDB" id="A0A6P8IV29"/>
<dbReference type="GO" id="GO:0007268">
    <property type="term" value="P:chemical synaptic transmission"/>
    <property type="evidence" value="ECO:0007669"/>
    <property type="project" value="TreeGrafter"/>
</dbReference>
<dbReference type="GO" id="GO:0004993">
    <property type="term" value="F:G protein-coupled serotonin receptor activity"/>
    <property type="evidence" value="ECO:0007669"/>
    <property type="project" value="TreeGrafter"/>
</dbReference>
<feature type="transmembrane region" description="Helical" evidence="10">
    <location>
        <begin position="224"/>
        <end position="251"/>
    </location>
</feature>
<dbReference type="Pfam" id="PF00001">
    <property type="entry name" value="7tm_1"/>
    <property type="match status" value="1"/>
</dbReference>
<dbReference type="OrthoDB" id="10042731at2759"/>
<dbReference type="GO" id="GO:0007187">
    <property type="term" value="P:G protein-coupled receptor signaling pathway, coupled to cyclic nucleotide second messenger"/>
    <property type="evidence" value="ECO:0007669"/>
    <property type="project" value="TreeGrafter"/>
</dbReference>
<feature type="compositionally biased region" description="Basic and acidic residues" evidence="9">
    <location>
        <begin position="378"/>
        <end position="388"/>
    </location>
</feature>
<feature type="domain" description="G-protein coupled receptors family 1 profile" evidence="11">
    <location>
        <begin position="43"/>
        <end position="285"/>
    </location>
</feature>
<dbReference type="KEGG" id="aten:116305186"/>
<dbReference type="InterPro" id="IPR017452">
    <property type="entry name" value="GPCR_Rhodpsn_7TM"/>
</dbReference>
<keyword evidence="4 10" id="KW-1133">Transmembrane helix</keyword>
<keyword evidence="12" id="KW-1185">Reference proteome</keyword>
<dbReference type="InParanoid" id="A0A6P8IV29"/>
<comment type="subcellular location">
    <subcellularLocation>
        <location evidence="1">Cell membrane</location>
        <topology evidence="1">Multi-pass membrane protein</topology>
    </subcellularLocation>
</comment>
<feature type="compositionally biased region" description="Polar residues" evidence="9">
    <location>
        <begin position="492"/>
        <end position="502"/>
    </location>
</feature>